<evidence type="ECO:0000313" key="8">
    <source>
        <dbReference type="EMBL" id="PNY05307.1"/>
    </source>
</evidence>
<feature type="region of interest" description="Disordered" evidence="6">
    <location>
        <begin position="204"/>
        <end position="246"/>
    </location>
</feature>
<dbReference type="EMBL" id="ASHM01000923">
    <property type="protein sequence ID" value="PNY05688.1"/>
    <property type="molecule type" value="Genomic_DNA"/>
</dbReference>
<evidence type="ECO:0000313" key="12">
    <source>
        <dbReference type="Proteomes" id="UP000236291"/>
    </source>
</evidence>
<dbReference type="GO" id="GO:0016301">
    <property type="term" value="F:kinase activity"/>
    <property type="evidence" value="ECO:0007669"/>
    <property type="project" value="UniProtKB-KW"/>
</dbReference>
<keyword evidence="2" id="KW-0805">Transcription regulation</keyword>
<dbReference type="InterPro" id="IPR015300">
    <property type="entry name" value="DNA-bd_pseudobarrel_sf"/>
</dbReference>
<evidence type="ECO:0000256" key="4">
    <source>
        <dbReference type="ARBA" id="ARBA00023163"/>
    </source>
</evidence>
<accession>A0A2K3P541</accession>
<sequence length="364" mass="42613">MNLKYFGWIKSKNRNQNYGCTMVVFKWKNDQYYISDGRVVARRNGIKVPTIVTLYFEGEDNTFTMWPGTLEERPKFFKLSHSIYPNSSNGWSFNPETHFETVIYPYKERIDICPTFVGNFESIINFENPVSLINSKKQECEVFLKCSKGIWYFSDGEEVCKAFGFKKPTSVFLNFQFKDNPFDLIEKRARQTAPIVEDLADKIPVIEISSDSNEEEDDDDDEDDESEDEDDDDDHDEDEDPGPFGMVYNVEDVVEDDEDRLRYNHFDVEITESMAYSNQVMHFPNPTSKHALRPSQTEIYIRDINTGRVINCKIKTSTRNKNERYLGKGWYDFKQELMLMPGDVLKCSVEDPPHYLNVMIIRRA</sequence>
<dbReference type="SUPFAM" id="SSF101936">
    <property type="entry name" value="DNA-binding pseudobarrel domain"/>
    <property type="match status" value="1"/>
</dbReference>
<comment type="subcellular location">
    <subcellularLocation>
        <location evidence="1">Nucleus</location>
    </subcellularLocation>
</comment>
<keyword evidence="11" id="KW-0418">Kinase</keyword>
<dbReference type="EMBL" id="ASHM01000735">
    <property type="protein sequence ID" value="PNY05307.1"/>
    <property type="molecule type" value="Genomic_DNA"/>
</dbReference>
<gene>
    <name evidence="8" type="ORF">L195_g001752</name>
    <name evidence="9" type="ORF">L195_g002143</name>
    <name evidence="10" type="ORF">L195_g005939</name>
    <name evidence="11" type="ORF">L195_g006959</name>
</gene>
<dbReference type="Gene3D" id="2.40.330.10">
    <property type="entry name" value="DNA-binding pseudobarrel domain"/>
    <property type="match status" value="1"/>
</dbReference>
<comment type="caution">
    <text evidence="11">The sequence shown here is derived from an EMBL/GenBank/DDBJ whole genome shotgun (WGS) entry which is preliminary data.</text>
</comment>
<dbReference type="GO" id="GO:0005634">
    <property type="term" value="C:nucleus"/>
    <property type="evidence" value="ECO:0007669"/>
    <property type="project" value="UniProtKB-SubCell"/>
</dbReference>
<keyword evidence="5" id="KW-0539">Nucleus</keyword>
<dbReference type="EMBL" id="ASHM01003116">
    <property type="protein sequence ID" value="PNY09388.1"/>
    <property type="molecule type" value="Genomic_DNA"/>
</dbReference>
<protein>
    <submittedName>
        <fullName evidence="11">Calcium-dependent protein kinase</fullName>
    </submittedName>
</protein>
<keyword evidence="11" id="KW-0808">Transferase</keyword>
<feature type="domain" description="TF-B3" evidence="7">
    <location>
        <begin position="266"/>
        <end position="364"/>
    </location>
</feature>
<keyword evidence="3" id="KW-0238">DNA-binding</keyword>
<evidence type="ECO:0000256" key="3">
    <source>
        <dbReference type="ARBA" id="ARBA00023125"/>
    </source>
</evidence>
<evidence type="ECO:0000259" key="7">
    <source>
        <dbReference type="PROSITE" id="PS50863"/>
    </source>
</evidence>
<keyword evidence="4" id="KW-0804">Transcription</keyword>
<evidence type="ECO:0000256" key="6">
    <source>
        <dbReference type="SAM" id="MobiDB-lite"/>
    </source>
</evidence>
<dbReference type="EMBL" id="ASHM01003782">
    <property type="protein sequence ID" value="PNY10383.1"/>
    <property type="molecule type" value="Genomic_DNA"/>
</dbReference>
<evidence type="ECO:0000256" key="5">
    <source>
        <dbReference type="ARBA" id="ARBA00023242"/>
    </source>
</evidence>
<dbReference type="GO" id="GO:0003677">
    <property type="term" value="F:DNA binding"/>
    <property type="evidence" value="ECO:0007669"/>
    <property type="project" value="UniProtKB-KW"/>
</dbReference>
<reference evidence="11 12" key="2">
    <citation type="journal article" date="2017" name="Front. Plant Sci.">
        <title>Gene Classification and Mining of Molecular Markers Useful in Red Clover (Trifolium pratense) Breeding.</title>
        <authorList>
            <person name="Istvanek J."/>
            <person name="Dluhosova J."/>
            <person name="Dluhos P."/>
            <person name="Patkova L."/>
            <person name="Nedelnik J."/>
            <person name="Repkova J."/>
        </authorList>
    </citation>
    <scope>NUCLEOTIDE SEQUENCE [LARGE SCALE GENOMIC DNA]</scope>
    <source>
        <strain evidence="12">cv. Tatra</strain>
        <tissue evidence="11">Young leaves</tissue>
    </source>
</reference>
<evidence type="ECO:0000256" key="2">
    <source>
        <dbReference type="ARBA" id="ARBA00023015"/>
    </source>
</evidence>
<evidence type="ECO:0000256" key="1">
    <source>
        <dbReference type="ARBA" id="ARBA00004123"/>
    </source>
</evidence>
<proteinExistence type="predicted"/>
<organism evidence="11 12">
    <name type="scientific">Trifolium pratense</name>
    <name type="common">Red clover</name>
    <dbReference type="NCBI Taxonomy" id="57577"/>
    <lineage>
        <taxon>Eukaryota</taxon>
        <taxon>Viridiplantae</taxon>
        <taxon>Streptophyta</taxon>
        <taxon>Embryophyta</taxon>
        <taxon>Tracheophyta</taxon>
        <taxon>Spermatophyta</taxon>
        <taxon>Magnoliopsida</taxon>
        <taxon>eudicotyledons</taxon>
        <taxon>Gunneridae</taxon>
        <taxon>Pentapetalae</taxon>
        <taxon>rosids</taxon>
        <taxon>fabids</taxon>
        <taxon>Fabales</taxon>
        <taxon>Fabaceae</taxon>
        <taxon>Papilionoideae</taxon>
        <taxon>50 kb inversion clade</taxon>
        <taxon>NPAAA clade</taxon>
        <taxon>Hologalegina</taxon>
        <taxon>IRL clade</taxon>
        <taxon>Trifolieae</taxon>
        <taxon>Trifolium</taxon>
    </lineage>
</organism>
<name>A0A2K3P541_TRIPR</name>
<evidence type="ECO:0000313" key="9">
    <source>
        <dbReference type="EMBL" id="PNY05688.1"/>
    </source>
</evidence>
<reference evidence="11 12" key="1">
    <citation type="journal article" date="2014" name="Am. J. Bot.">
        <title>Genome assembly and annotation for red clover (Trifolium pratense; Fabaceae).</title>
        <authorList>
            <person name="Istvanek J."/>
            <person name="Jaros M."/>
            <person name="Krenek A."/>
            <person name="Repkova J."/>
        </authorList>
    </citation>
    <scope>NUCLEOTIDE SEQUENCE [LARGE SCALE GENOMIC DNA]</scope>
    <source>
        <strain evidence="12">cv. Tatra</strain>
        <tissue evidence="11">Young leaves</tissue>
    </source>
</reference>
<dbReference type="PROSITE" id="PS50863">
    <property type="entry name" value="B3"/>
    <property type="match status" value="1"/>
</dbReference>
<dbReference type="InterPro" id="IPR003340">
    <property type="entry name" value="B3_DNA-bd"/>
</dbReference>
<evidence type="ECO:0000313" key="11">
    <source>
        <dbReference type="EMBL" id="PNY10383.1"/>
    </source>
</evidence>
<dbReference type="Proteomes" id="UP000236291">
    <property type="component" value="Unassembled WGS sequence"/>
</dbReference>
<feature type="compositionally biased region" description="Acidic residues" evidence="6">
    <location>
        <begin position="212"/>
        <end position="241"/>
    </location>
</feature>
<evidence type="ECO:0000313" key="10">
    <source>
        <dbReference type="EMBL" id="PNY09388.1"/>
    </source>
</evidence>
<dbReference type="AlphaFoldDB" id="A0A2K3P541"/>